<protein>
    <recommendedName>
        <fullName evidence="1">Cysteine-rich CPCC domain-containing protein</fullName>
    </recommendedName>
</protein>
<proteinExistence type="predicted"/>
<dbReference type="Pfam" id="PF14206">
    <property type="entry name" value="Cys_rich_CPCC"/>
    <property type="match status" value="1"/>
</dbReference>
<comment type="caution">
    <text evidence="2">The sequence shown here is derived from an EMBL/GenBank/DDBJ whole genome shotgun (WGS) entry which is preliminary data.</text>
</comment>
<feature type="domain" description="Cysteine-rich CPCC" evidence="1">
    <location>
        <begin position="4"/>
        <end position="80"/>
    </location>
</feature>
<evidence type="ECO:0000259" key="1">
    <source>
        <dbReference type="Pfam" id="PF14206"/>
    </source>
</evidence>
<reference evidence="2 3" key="1">
    <citation type="submission" date="2013-01" db="EMBL/GenBank/DDBJ databases">
        <title>The Genome Sequence of Clostridium clostridioforme 90A8.</title>
        <authorList>
            <consortium name="The Broad Institute Genome Sequencing Platform"/>
            <person name="Earl A."/>
            <person name="Ward D."/>
            <person name="Feldgarden M."/>
            <person name="Gevers D."/>
            <person name="Courvalin P."/>
            <person name="Lambert T."/>
            <person name="Walker B."/>
            <person name="Young S.K."/>
            <person name="Zeng Q."/>
            <person name="Gargeya S."/>
            <person name="Fitzgerald M."/>
            <person name="Haas B."/>
            <person name="Abouelleil A."/>
            <person name="Alvarado L."/>
            <person name="Arachchi H.M."/>
            <person name="Berlin A.M."/>
            <person name="Chapman S.B."/>
            <person name="Dewar J."/>
            <person name="Goldberg J."/>
            <person name="Griggs A."/>
            <person name="Gujja S."/>
            <person name="Hansen M."/>
            <person name="Howarth C."/>
            <person name="Imamovic A."/>
            <person name="Larimer J."/>
            <person name="McCowan C."/>
            <person name="Murphy C."/>
            <person name="Neiman D."/>
            <person name="Pearson M."/>
            <person name="Priest M."/>
            <person name="Roberts A."/>
            <person name="Saif S."/>
            <person name="Shea T."/>
            <person name="Sisk P."/>
            <person name="Sykes S."/>
            <person name="Wortman J."/>
            <person name="Nusbaum C."/>
            <person name="Birren B."/>
        </authorList>
    </citation>
    <scope>NUCLEOTIDE SEQUENCE [LARGE SCALE GENOMIC DNA]</scope>
    <source>
        <strain evidence="2 3">90A8</strain>
    </source>
</reference>
<organism evidence="2 3">
    <name type="scientific">[Clostridium] clostridioforme 90A8</name>
    <dbReference type="NCBI Taxonomy" id="999408"/>
    <lineage>
        <taxon>Bacteria</taxon>
        <taxon>Bacillati</taxon>
        <taxon>Bacillota</taxon>
        <taxon>Clostridia</taxon>
        <taxon>Lachnospirales</taxon>
        <taxon>Lachnospiraceae</taxon>
        <taxon>Enterocloster</taxon>
    </lineage>
</organism>
<dbReference type="SUPFAM" id="SSF57802">
    <property type="entry name" value="Rubredoxin-like"/>
    <property type="match status" value="1"/>
</dbReference>
<gene>
    <name evidence="2" type="ORF">HMPREF1090_05402</name>
</gene>
<evidence type="ECO:0000313" key="2">
    <source>
        <dbReference type="EMBL" id="ENZ06919.1"/>
    </source>
</evidence>
<dbReference type="RefSeq" id="WP_002594807.1">
    <property type="nucleotide sequence ID" value="NZ_KB850995.1"/>
</dbReference>
<accession>A0A0E2HFS8</accession>
<dbReference type="InterPro" id="IPR025983">
    <property type="entry name" value="Cys_rich_CPCC"/>
</dbReference>
<dbReference type="Proteomes" id="UP000013085">
    <property type="component" value="Unassembled WGS sequence"/>
</dbReference>
<dbReference type="AlphaFoldDB" id="A0A0E2HFS8"/>
<name>A0A0E2HFS8_9FIRM</name>
<dbReference type="HOGENOM" id="CLU_161873_1_1_9"/>
<dbReference type="EMBL" id="AGYR01000072">
    <property type="protein sequence ID" value="ENZ06919.1"/>
    <property type="molecule type" value="Genomic_DNA"/>
</dbReference>
<evidence type="ECO:0000313" key="3">
    <source>
        <dbReference type="Proteomes" id="UP000013085"/>
    </source>
</evidence>
<sequence length="84" mass="9621">MKKYQCPCCGYFTYNVPANEDCGYICPVCFWENDPFIASDNEPSDSNHGITLKEAKLNFSTFGACEKEMVCYVRLPRDDEKEIS</sequence>